<sequence>MTELELQAKSRDPDVHDNTNTTTTVNNNTTTTTTPTSNNTTTKTKKRSRTHVLVLLVVLTIAVAIALTVGLVLNSNKNDDDSNDDERDEPRLRSGVIVDCLPELRREKDKMQGGRERCYAMGCEWARQEARGAPWCFYPALHGYRIAGSVVTTPNGYFADLGRIGTPWDSSLGHVFSSVRVEVTRQTPDRLRIKMFPTDVSRYEVPSDALDIEKTSHDNAVNETLSLFNVTFTDEPFGVVVRRTATGTVVFNTSLPGTVLSDQFLQVTTRLATDQLFGFGEHRHVSLLHSMHWKRWSMFTRDSGPNSDWNLYGHHPVYMNVEEDGRANMVLFKNTNAMGRLRRTVKPIWFSTKTQTLWVG</sequence>
<gene>
    <name evidence="6" type="ORF">ElyMa_002833200</name>
</gene>
<dbReference type="Pfam" id="PF00088">
    <property type="entry name" value="Trefoil"/>
    <property type="match status" value="1"/>
</dbReference>
<dbReference type="GO" id="GO:0030246">
    <property type="term" value="F:carbohydrate binding"/>
    <property type="evidence" value="ECO:0007669"/>
    <property type="project" value="InterPro"/>
</dbReference>
<evidence type="ECO:0000313" key="7">
    <source>
        <dbReference type="Proteomes" id="UP000762676"/>
    </source>
</evidence>
<evidence type="ECO:0000256" key="3">
    <source>
        <dbReference type="SAM" id="Phobius"/>
    </source>
</evidence>
<keyword evidence="3" id="KW-0812">Transmembrane</keyword>
<evidence type="ECO:0000259" key="4">
    <source>
        <dbReference type="Pfam" id="PF00088"/>
    </source>
</evidence>
<dbReference type="Gene3D" id="4.10.110.10">
    <property type="entry name" value="Spasmolytic Protein, domain 1"/>
    <property type="match status" value="1"/>
</dbReference>
<organism evidence="6 7">
    <name type="scientific">Elysia marginata</name>
    <dbReference type="NCBI Taxonomy" id="1093978"/>
    <lineage>
        <taxon>Eukaryota</taxon>
        <taxon>Metazoa</taxon>
        <taxon>Spiralia</taxon>
        <taxon>Lophotrochozoa</taxon>
        <taxon>Mollusca</taxon>
        <taxon>Gastropoda</taxon>
        <taxon>Heterobranchia</taxon>
        <taxon>Euthyneura</taxon>
        <taxon>Panpulmonata</taxon>
        <taxon>Sacoglossa</taxon>
        <taxon>Placobranchoidea</taxon>
        <taxon>Plakobranchidae</taxon>
        <taxon>Elysia</taxon>
    </lineage>
</organism>
<dbReference type="InterPro" id="IPR044913">
    <property type="entry name" value="P_trefoil_dom_sf"/>
</dbReference>
<feature type="domain" description="P-type" evidence="4">
    <location>
        <begin position="115"/>
        <end position="139"/>
    </location>
</feature>
<dbReference type="EMBL" id="BMAT01005872">
    <property type="protein sequence ID" value="GFS01213.1"/>
    <property type="molecule type" value="Genomic_DNA"/>
</dbReference>
<feature type="transmembrane region" description="Helical" evidence="3">
    <location>
        <begin position="52"/>
        <end position="73"/>
    </location>
</feature>
<feature type="compositionally biased region" description="Basic and acidic residues" evidence="2">
    <location>
        <begin position="1"/>
        <end position="17"/>
    </location>
</feature>
<evidence type="ECO:0000313" key="6">
    <source>
        <dbReference type="EMBL" id="GFS01213.1"/>
    </source>
</evidence>
<accession>A0AAV4HSW0</accession>
<dbReference type="PANTHER" id="PTHR22762">
    <property type="entry name" value="ALPHA-GLUCOSIDASE"/>
    <property type="match status" value="1"/>
</dbReference>
<reference evidence="6 7" key="1">
    <citation type="journal article" date="2021" name="Elife">
        <title>Chloroplast acquisition without the gene transfer in kleptoplastic sea slugs, Plakobranchus ocellatus.</title>
        <authorList>
            <person name="Maeda T."/>
            <person name="Takahashi S."/>
            <person name="Yoshida T."/>
            <person name="Shimamura S."/>
            <person name="Takaki Y."/>
            <person name="Nagai Y."/>
            <person name="Toyoda A."/>
            <person name="Suzuki Y."/>
            <person name="Arimoto A."/>
            <person name="Ishii H."/>
            <person name="Satoh N."/>
            <person name="Nishiyama T."/>
            <person name="Hasebe M."/>
            <person name="Maruyama T."/>
            <person name="Minagawa J."/>
            <person name="Obokata J."/>
            <person name="Shigenobu S."/>
        </authorList>
    </citation>
    <scope>NUCLEOTIDE SEQUENCE [LARGE SCALE GENOMIC DNA]</scope>
</reference>
<keyword evidence="1" id="KW-1015">Disulfide bond</keyword>
<dbReference type="InterPro" id="IPR025887">
    <property type="entry name" value="Glyco_hydro_31_N_dom"/>
</dbReference>
<name>A0AAV4HSW0_9GAST</name>
<feature type="compositionally biased region" description="Low complexity" evidence="2">
    <location>
        <begin position="18"/>
        <end position="42"/>
    </location>
</feature>
<keyword evidence="3" id="KW-1133">Transmembrane helix</keyword>
<feature type="domain" description="Glycoside hydrolase family 31 N-terminal" evidence="5">
    <location>
        <begin position="182"/>
        <end position="336"/>
    </location>
</feature>
<dbReference type="Proteomes" id="UP000762676">
    <property type="component" value="Unassembled WGS sequence"/>
</dbReference>
<evidence type="ECO:0000259" key="5">
    <source>
        <dbReference type="Pfam" id="PF13802"/>
    </source>
</evidence>
<evidence type="ECO:0000256" key="1">
    <source>
        <dbReference type="ARBA" id="ARBA00023157"/>
    </source>
</evidence>
<dbReference type="InterPro" id="IPR000519">
    <property type="entry name" value="P_trefoil_dom"/>
</dbReference>
<protein>
    <submittedName>
        <fullName evidence="6">Sucrase-isomaltase, intestinal-like</fullName>
    </submittedName>
</protein>
<dbReference type="GO" id="GO:0004558">
    <property type="term" value="F:alpha-1,4-glucosidase activity"/>
    <property type="evidence" value="ECO:0007669"/>
    <property type="project" value="TreeGrafter"/>
</dbReference>
<proteinExistence type="predicted"/>
<dbReference type="Pfam" id="PF13802">
    <property type="entry name" value="Gal_mutarotas_2"/>
    <property type="match status" value="1"/>
</dbReference>
<dbReference type="PANTHER" id="PTHR22762:SF133">
    <property type="entry name" value="P-TYPE DOMAIN-CONTAINING PROTEIN"/>
    <property type="match status" value="1"/>
</dbReference>
<dbReference type="Gene3D" id="2.60.40.1760">
    <property type="entry name" value="glycosyl hydrolase (family 31)"/>
    <property type="match status" value="1"/>
</dbReference>
<dbReference type="SUPFAM" id="SSF74650">
    <property type="entry name" value="Galactose mutarotase-like"/>
    <property type="match status" value="1"/>
</dbReference>
<dbReference type="GO" id="GO:0005975">
    <property type="term" value="P:carbohydrate metabolic process"/>
    <property type="evidence" value="ECO:0007669"/>
    <property type="project" value="InterPro"/>
</dbReference>
<feature type="region of interest" description="Disordered" evidence="2">
    <location>
        <begin position="1"/>
        <end position="45"/>
    </location>
</feature>
<dbReference type="CDD" id="cd14752">
    <property type="entry name" value="GH31_N"/>
    <property type="match status" value="1"/>
</dbReference>
<dbReference type="AlphaFoldDB" id="A0AAV4HSW0"/>
<keyword evidence="3" id="KW-0472">Membrane</keyword>
<evidence type="ECO:0000256" key="2">
    <source>
        <dbReference type="SAM" id="MobiDB-lite"/>
    </source>
</evidence>
<comment type="caution">
    <text evidence="6">The sequence shown here is derived from an EMBL/GenBank/DDBJ whole genome shotgun (WGS) entry which is preliminary data.</text>
</comment>
<keyword evidence="7" id="KW-1185">Reference proteome</keyword>
<dbReference type="InterPro" id="IPR011013">
    <property type="entry name" value="Gal_mutarotase_sf_dom"/>
</dbReference>